<keyword evidence="2" id="KW-1185">Reference proteome</keyword>
<evidence type="ECO:0000313" key="1">
    <source>
        <dbReference type="EMBL" id="WDI05020.1"/>
    </source>
</evidence>
<dbReference type="RefSeq" id="WP_274338642.1">
    <property type="nucleotide sequence ID" value="NZ_CP118109.1"/>
</dbReference>
<dbReference type="EMBL" id="CP118109">
    <property type="protein sequence ID" value="WDI05020.1"/>
    <property type="molecule type" value="Genomic_DNA"/>
</dbReference>
<geneLocation type="plasmid" evidence="1 2">
    <name>unnamed1</name>
</geneLocation>
<evidence type="ECO:0000313" key="2">
    <source>
        <dbReference type="Proteomes" id="UP001221519"/>
    </source>
</evidence>
<protein>
    <submittedName>
        <fullName evidence="1">Uncharacterized protein</fullName>
    </submittedName>
</protein>
<accession>A0ABY7XJH1</accession>
<proteinExistence type="predicted"/>
<reference evidence="1 2" key="1">
    <citation type="submission" date="2023-02" db="EMBL/GenBank/DDBJ databases">
        <title>Pathogen: clinical or host-associated sample.</title>
        <authorList>
            <person name="Hergert J."/>
            <person name="Casey R."/>
            <person name="Wagner J."/>
            <person name="Young E.L."/>
            <person name="Oakeson K.F."/>
        </authorList>
    </citation>
    <scope>NUCLEOTIDE SEQUENCE [LARGE SCALE GENOMIC DNA]</scope>
    <source>
        <strain evidence="1 2">2022CK-00829</strain>
        <plasmid evidence="1 2">unnamed1</plasmid>
    </source>
</reference>
<name>A0ABY7XJH1_9BACL</name>
<sequence>MDLFDFADQQEEKEEVYLPVEGDRVFIPSIEQNGVVDYIDQKTLFVDEYFPNQVILDVPYDYSALIRTNLRDIKKE</sequence>
<gene>
    <name evidence="1" type="ORF">PUW25_25980</name>
</gene>
<organism evidence="1 2">
    <name type="scientific">Paenibacillus urinalis</name>
    <dbReference type="NCBI Taxonomy" id="521520"/>
    <lineage>
        <taxon>Bacteria</taxon>
        <taxon>Bacillati</taxon>
        <taxon>Bacillota</taxon>
        <taxon>Bacilli</taxon>
        <taxon>Bacillales</taxon>
        <taxon>Paenibacillaceae</taxon>
        <taxon>Paenibacillus</taxon>
    </lineage>
</organism>
<keyword evidence="1" id="KW-0614">Plasmid</keyword>
<dbReference type="Proteomes" id="UP001221519">
    <property type="component" value="Plasmid unnamed1"/>
</dbReference>